<name>A0AAV0N4B9_9ROSI</name>
<dbReference type="InterPro" id="IPR040256">
    <property type="entry name" value="At4g02000-like"/>
</dbReference>
<dbReference type="AlphaFoldDB" id="A0AAV0N4B9"/>
<dbReference type="GO" id="GO:0003676">
    <property type="term" value="F:nucleic acid binding"/>
    <property type="evidence" value="ECO:0007669"/>
    <property type="project" value="InterPro"/>
</dbReference>
<reference evidence="4" key="1">
    <citation type="submission" date="2022-08" db="EMBL/GenBank/DDBJ databases">
        <authorList>
            <person name="Gutierrez-Valencia J."/>
        </authorList>
    </citation>
    <scope>NUCLEOTIDE SEQUENCE</scope>
</reference>
<evidence type="ECO:0000256" key="2">
    <source>
        <dbReference type="SAM" id="MobiDB-lite"/>
    </source>
</evidence>
<evidence type="ECO:0000256" key="1">
    <source>
        <dbReference type="PROSITE-ProRule" id="PRU00047"/>
    </source>
</evidence>
<feature type="compositionally biased region" description="Polar residues" evidence="2">
    <location>
        <begin position="424"/>
        <end position="435"/>
    </location>
</feature>
<evidence type="ECO:0000313" key="5">
    <source>
        <dbReference type="Proteomes" id="UP001154282"/>
    </source>
</evidence>
<keyword evidence="5" id="KW-1185">Reference proteome</keyword>
<protein>
    <recommendedName>
        <fullName evidence="3">CCHC-type domain-containing protein</fullName>
    </recommendedName>
</protein>
<dbReference type="PANTHER" id="PTHR31286">
    <property type="entry name" value="GLYCINE-RICH CELL WALL STRUCTURAL PROTEIN 1.8-LIKE"/>
    <property type="match status" value="1"/>
</dbReference>
<feature type="region of interest" description="Disordered" evidence="2">
    <location>
        <begin position="1"/>
        <end position="36"/>
    </location>
</feature>
<dbReference type="PROSITE" id="PS50158">
    <property type="entry name" value="ZF_CCHC"/>
    <property type="match status" value="1"/>
</dbReference>
<keyword evidence="1" id="KW-0863">Zinc-finger</keyword>
<dbReference type="InterPro" id="IPR001878">
    <property type="entry name" value="Znf_CCHC"/>
</dbReference>
<dbReference type="EMBL" id="CAMGYJ010000008">
    <property type="protein sequence ID" value="CAI0453335.1"/>
    <property type="molecule type" value="Genomic_DNA"/>
</dbReference>
<evidence type="ECO:0000259" key="3">
    <source>
        <dbReference type="PROSITE" id="PS50158"/>
    </source>
</evidence>
<feature type="domain" description="CCHC-type" evidence="3">
    <location>
        <begin position="322"/>
        <end position="336"/>
    </location>
</feature>
<keyword evidence="1" id="KW-0862">Zinc</keyword>
<feature type="compositionally biased region" description="Polar residues" evidence="2">
    <location>
        <begin position="488"/>
        <end position="499"/>
    </location>
</feature>
<feature type="region of interest" description="Disordered" evidence="2">
    <location>
        <begin position="347"/>
        <end position="541"/>
    </location>
</feature>
<gene>
    <name evidence="4" type="ORF">LITE_LOCUS31549</name>
</gene>
<keyword evidence="1" id="KW-0479">Metal-binding</keyword>
<dbReference type="Pfam" id="PF14111">
    <property type="entry name" value="DUF4283"/>
    <property type="match status" value="1"/>
</dbReference>
<dbReference type="GO" id="GO:0008270">
    <property type="term" value="F:zinc ion binding"/>
    <property type="evidence" value="ECO:0007669"/>
    <property type="project" value="UniProtKB-KW"/>
</dbReference>
<feature type="compositionally biased region" description="Basic and acidic residues" evidence="2">
    <location>
        <begin position="382"/>
        <end position="394"/>
    </location>
</feature>
<comment type="caution">
    <text evidence="4">The sequence shown here is derived from an EMBL/GenBank/DDBJ whole genome shotgun (WGS) entry which is preliminary data.</text>
</comment>
<dbReference type="PANTHER" id="PTHR31286:SF99">
    <property type="entry name" value="DUF4283 DOMAIN-CONTAINING PROTEIN"/>
    <property type="match status" value="1"/>
</dbReference>
<sequence>MGVEMLSTVHSVDPSPAPVFSTTGRPPDTGQTHNAPSDIVVVASPPKEPSSRTAMLVDSSAGHAVSGEISAAAVANANASNQLTLTTPPFPQTSTAHTHPSSYAGVLIGGQLVPMSQSLATQWTPVGEHDLIPGERNGEPALNISSEFKNRLCAPWHRTLVIRLLGIKIGFHTLCSRLRALWRPTGAMEIRDLDEASFLVKLNNDQDYFKALTDGPWMIFDHYIAVQQWTPRFKVSDPLPRKMIVWVHLPELKIHFYHKEVLTSLGNLIGRTIKLDYHTLTQQRAKFARLAVEVDISKPLVPRIWLDDDWQPVEYENLPVVCFECGKIGHASSVCPLLRPTSTTEVNVLAGGENPDPSSEGTPETKAGFGPWMLVSRKGRRNQRETNSKGKQKDSGASPQAIKTRYGKNGQKSKESREPLPFLDQQNSPSPQRSAGQERKANGEGFFGADKRKGKGILREEETNTGKGLLGPGPTAGSMVKKGPKPNAETSKASTSNSFAEPILDSDSAPSRGISLGPQAQGDQPRPTFSPPPTSVTTGPNGTVMQVVQVSPLIEAPPRRTEQVPPKFLGIPWLITWKNPHSDDASLISSTIFFRLSGICGWEGEVWIVGGRRRWSVVHEVIRWDVEDARHLSLSDPAVD</sequence>
<dbReference type="InterPro" id="IPR025558">
    <property type="entry name" value="DUF4283"/>
</dbReference>
<proteinExistence type="predicted"/>
<dbReference type="Proteomes" id="UP001154282">
    <property type="component" value="Unassembled WGS sequence"/>
</dbReference>
<accession>A0AAV0N4B9</accession>
<organism evidence="4 5">
    <name type="scientific">Linum tenue</name>
    <dbReference type="NCBI Taxonomy" id="586396"/>
    <lineage>
        <taxon>Eukaryota</taxon>
        <taxon>Viridiplantae</taxon>
        <taxon>Streptophyta</taxon>
        <taxon>Embryophyta</taxon>
        <taxon>Tracheophyta</taxon>
        <taxon>Spermatophyta</taxon>
        <taxon>Magnoliopsida</taxon>
        <taxon>eudicotyledons</taxon>
        <taxon>Gunneridae</taxon>
        <taxon>Pentapetalae</taxon>
        <taxon>rosids</taxon>
        <taxon>fabids</taxon>
        <taxon>Malpighiales</taxon>
        <taxon>Linaceae</taxon>
        <taxon>Linum</taxon>
    </lineage>
</organism>
<feature type="compositionally biased region" description="Polar residues" evidence="2">
    <location>
        <begin position="20"/>
        <end position="35"/>
    </location>
</feature>
<evidence type="ECO:0000313" key="4">
    <source>
        <dbReference type="EMBL" id="CAI0453335.1"/>
    </source>
</evidence>